<dbReference type="Pfam" id="PF02423">
    <property type="entry name" value="OCD_Mu_crystall"/>
    <property type="match status" value="1"/>
</dbReference>
<name>A0ABP5USR9_9ACTN</name>
<organism evidence="1 2">
    <name type="scientific">Streptomyces glaucosporus</name>
    <dbReference type="NCBI Taxonomy" id="284044"/>
    <lineage>
        <taxon>Bacteria</taxon>
        <taxon>Bacillati</taxon>
        <taxon>Actinomycetota</taxon>
        <taxon>Actinomycetes</taxon>
        <taxon>Kitasatosporales</taxon>
        <taxon>Streptomycetaceae</taxon>
        <taxon>Streptomyces</taxon>
    </lineage>
</organism>
<dbReference type="PANTHER" id="PTHR13812:SF19">
    <property type="entry name" value="KETIMINE REDUCTASE MU-CRYSTALLIN"/>
    <property type="match status" value="1"/>
</dbReference>
<accession>A0ABP5USR9</accession>
<sequence>MTARTPSPITYLSGADVAELCADLPIVDLVRDTLLAFRRKEAGIAPETALRWTTPTGASARSLVLPAWAGGAYGCKIINASLGNHRYGLPRAGGLIILNDPETAHPVCVMEGARISALRTAGVSLAAVRAVRDPATLTTVAFLGCGRQAETHRELLVDHCPALEEIVLFDLDRSRARSTATAWRAALPDVAVTVAPDARTAVERARVTFAVTTTTDPYVELDWVPEGGTFVNVSLDDAAESLLLGCDHLFVDDWDLIVDDTHRLLGTLARAGRVGAPGEPAPAAGRAVDADLPTLVSGSYTRPVTDRDRVVVNPFGMGVHDIAVAAAVYAKAADRGLVLPR</sequence>
<dbReference type="EMBL" id="BAAATJ010000002">
    <property type="protein sequence ID" value="GAA2386476.1"/>
    <property type="molecule type" value="Genomic_DNA"/>
</dbReference>
<dbReference type="Gene3D" id="3.30.1780.10">
    <property type="entry name" value="ornithine cyclodeaminase, domain 1"/>
    <property type="match status" value="1"/>
</dbReference>
<protein>
    <submittedName>
        <fullName evidence="1">Ornithine cyclodeaminase family protein</fullName>
    </submittedName>
</protein>
<dbReference type="SUPFAM" id="SSF51735">
    <property type="entry name" value="NAD(P)-binding Rossmann-fold domains"/>
    <property type="match status" value="1"/>
</dbReference>
<dbReference type="PIRSF" id="PIRSF001439">
    <property type="entry name" value="CryM"/>
    <property type="match status" value="1"/>
</dbReference>
<reference evidence="2" key="1">
    <citation type="journal article" date="2019" name="Int. J. Syst. Evol. Microbiol.">
        <title>The Global Catalogue of Microorganisms (GCM) 10K type strain sequencing project: providing services to taxonomists for standard genome sequencing and annotation.</title>
        <authorList>
            <consortium name="The Broad Institute Genomics Platform"/>
            <consortium name="The Broad Institute Genome Sequencing Center for Infectious Disease"/>
            <person name="Wu L."/>
            <person name="Ma J."/>
        </authorList>
    </citation>
    <scope>NUCLEOTIDE SEQUENCE [LARGE SCALE GENOMIC DNA]</scope>
    <source>
        <strain evidence="2">JCM 6921</strain>
    </source>
</reference>
<dbReference type="Proteomes" id="UP001500058">
    <property type="component" value="Unassembled WGS sequence"/>
</dbReference>
<keyword evidence="2" id="KW-1185">Reference proteome</keyword>
<dbReference type="Gene3D" id="3.40.50.720">
    <property type="entry name" value="NAD(P)-binding Rossmann-like Domain"/>
    <property type="match status" value="1"/>
</dbReference>
<dbReference type="RefSeq" id="WP_344629274.1">
    <property type="nucleotide sequence ID" value="NZ_BAAATJ010000002.1"/>
</dbReference>
<gene>
    <name evidence="1" type="ORF">GCM10010420_06550</name>
</gene>
<dbReference type="InterPro" id="IPR003462">
    <property type="entry name" value="ODC_Mu_crystall"/>
</dbReference>
<evidence type="ECO:0000313" key="2">
    <source>
        <dbReference type="Proteomes" id="UP001500058"/>
    </source>
</evidence>
<dbReference type="InterPro" id="IPR036291">
    <property type="entry name" value="NAD(P)-bd_dom_sf"/>
</dbReference>
<dbReference type="InterPro" id="IPR023401">
    <property type="entry name" value="ODC_N"/>
</dbReference>
<comment type="caution">
    <text evidence="1">The sequence shown here is derived from an EMBL/GenBank/DDBJ whole genome shotgun (WGS) entry which is preliminary data.</text>
</comment>
<dbReference type="PANTHER" id="PTHR13812">
    <property type="entry name" value="KETIMINE REDUCTASE MU-CRYSTALLIN"/>
    <property type="match status" value="1"/>
</dbReference>
<evidence type="ECO:0000313" key="1">
    <source>
        <dbReference type="EMBL" id="GAA2386476.1"/>
    </source>
</evidence>
<proteinExistence type="predicted"/>